<dbReference type="Proteomes" id="UP000694843">
    <property type="component" value="Unplaced"/>
</dbReference>
<evidence type="ECO:0000313" key="3">
    <source>
        <dbReference type="RefSeq" id="XP_018027956.1"/>
    </source>
</evidence>
<feature type="compositionally biased region" description="Basic and acidic residues" evidence="1">
    <location>
        <begin position="408"/>
        <end position="417"/>
    </location>
</feature>
<evidence type="ECO:0000313" key="2">
    <source>
        <dbReference type="Proteomes" id="UP000694843"/>
    </source>
</evidence>
<feature type="region of interest" description="Disordered" evidence="1">
    <location>
        <begin position="198"/>
        <end position="475"/>
    </location>
</feature>
<organism evidence="2 3">
    <name type="scientific">Hyalella azteca</name>
    <name type="common">Amphipod</name>
    <dbReference type="NCBI Taxonomy" id="294128"/>
    <lineage>
        <taxon>Eukaryota</taxon>
        <taxon>Metazoa</taxon>
        <taxon>Ecdysozoa</taxon>
        <taxon>Arthropoda</taxon>
        <taxon>Crustacea</taxon>
        <taxon>Multicrustacea</taxon>
        <taxon>Malacostraca</taxon>
        <taxon>Eumalacostraca</taxon>
        <taxon>Peracarida</taxon>
        <taxon>Amphipoda</taxon>
        <taxon>Senticaudata</taxon>
        <taxon>Talitrida</taxon>
        <taxon>Talitroidea</taxon>
        <taxon>Hyalellidae</taxon>
        <taxon>Hyalella</taxon>
    </lineage>
</organism>
<proteinExistence type="predicted"/>
<accession>A0A8B7PR57</accession>
<dbReference type="AlphaFoldDB" id="A0A8B7PR57"/>
<feature type="compositionally biased region" description="Polar residues" evidence="1">
    <location>
        <begin position="442"/>
        <end position="463"/>
    </location>
</feature>
<gene>
    <name evidence="3" type="primary">LOC108683177</name>
</gene>
<dbReference type="OrthoDB" id="6368239at2759"/>
<name>A0A8B7PR57_HYAAZ</name>
<sequence>MSKLVGGTSTPFPASLTSAPAASISAIPINLAASKNSHRRDERREPETVSDQIKVCFGFDESDNDEAESCGYEPASFNLSPVRREQGSFWPPSHYSSMLSEAEDGIPRAHHSVTDNRSMKSNVSSCGTFLKPPVVRRTCVPARLTAATSGLAAKVTSSISQRPVAPISNPSRQISALSSHIEGNSITTETNASANAIESRNVEKDPSSTKNHNVVKTAKIKSKDRENGGFSSNIGVDATSNTAGLEESRLFDEEDLSPAKEASPVKATAENAAASTVVSPEKSFSEPVRRAYDRRSLETSRRSLLVSLAGGPPDDDEDNMADQEDVSSASVTRRRKRKTAATDAKTRPMKALKSRSAKQPAIGKSRAEAEVDSTLEESVALPSVKLPKKSTLKSATRTLSSRTKAKKRPSDDSDKGHTNKKVKPDSILSTDKKTGTGKSVAFETSSDQSGASFGDSSNASANSAHGKKHKRPTKAAAFEKSLNDWASDLNSHFSEVEDLELVVA</sequence>
<dbReference type="RefSeq" id="XP_018027956.1">
    <property type="nucleotide sequence ID" value="XM_018172467.2"/>
</dbReference>
<feature type="compositionally biased region" description="Polar residues" evidence="1">
    <location>
        <begin position="392"/>
        <end position="402"/>
    </location>
</feature>
<keyword evidence="2" id="KW-1185">Reference proteome</keyword>
<feature type="compositionally biased region" description="Basic residues" evidence="1">
    <location>
        <begin position="347"/>
        <end position="356"/>
    </location>
</feature>
<dbReference type="GeneID" id="108683177"/>
<evidence type="ECO:0000256" key="1">
    <source>
        <dbReference type="SAM" id="MobiDB-lite"/>
    </source>
</evidence>
<feature type="compositionally biased region" description="Basic and acidic residues" evidence="1">
    <location>
        <begin position="283"/>
        <end position="301"/>
    </location>
</feature>
<dbReference type="KEGG" id="hazt:108683177"/>
<protein>
    <submittedName>
        <fullName evidence="3">Uncharacterized protein LOC108683177</fullName>
    </submittedName>
</protein>
<feature type="compositionally biased region" description="Polar residues" evidence="1">
    <location>
        <begin position="229"/>
        <end position="243"/>
    </location>
</feature>
<feature type="compositionally biased region" description="Acidic residues" evidence="1">
    <location>
        <begin position="313"/>
        <end position="325"/>
    </location>
</feature>
<reference evidence="3" key="1">
    <citation type="submission" date="2025-08" db="UniProtKB">
        <authorList>
            <consortium name="RefSeq"/>
        </authorList>
    </citation>
    <scope>IDENTIFICATION</scope>
    <source>
        <tissue evidence="3">Whole organism</tissue>
    </source>
</reference>